<proteinExistence type="predicted"/>
<reference evidence="3" key="1">
    <citation type="submission" date="2019-04" db="EMBL/GenBank/DDBJ databases">
        <title>Friends and foes A comparative genomics studyof 23 Aspergillus species from section Flavi.</title>
        <authorList>
            <consortium name="DOE Joint Genome Institute"/>
            <person name="Kjaerbolling I."/>
            <person name="Vesth T."/>
            <person name="Frisvad J.C."/>
            <person name="Nybo J.L."/>
            <person name="Theobald S."/>
            <person name="Kildgaard S."/>
            <person name="Isbrandt T."/>
            <person name="Kuo A."/>
            <person name="Sato A."/>
            <person name="Lyhne E.K."/>
            <person name="Kogle M.E."/>
            <person name="Wiebenga A."/>
            <person name="Kun R.S."/>
            <person name="Lubbers R.J."/>
            <person name="Makela M.R."/>
            <person name="Barry K."/>
            <person name="Chovatia M."/>
            <person name="Clum A."/>
            <person name="Daum C."/>
            <person name="Haridas S."/>
            <person name="He G."/>
            <person name="LaButti K."/>
            <person name="Lipzen A."/>
            <person name="Mondo S."/>
            <person name="Riley R."/>
            <person name="Salamov A."/>
            <person name="Simmons B.A."/>
            <person name="Magnuson J.K."/>
            <person name="Henrissat B."/>
            <person name="Mortensen U.H."/>
            <person name="Larsen T.O."/>
            <person name="Devries R.P."/>
            <person name="Grigoriev I.V."/>
            <person name="Machida M."/>
            <person name="Baker S.E."/>
            <person name="Andersen M.R."/>
        </authorList>
    </citation>
    <scope>NUCLEOTIDE SEQUENCE [LARGE SCALE GENOMIC DNA]</scope>
    <source>
        <strain evidence="3">CBS 553.77</strain>
    </source>
</reference>
<organism evidence="2 3">
    <name type="scientific">Aspergillus coremiiformis</name>
    <dbReference type="NCBI Taxonomy" id="138285"/>
    <lineage>
        <taxon>Eukaryota</taxon>
        <taxon>Fungi</taxon>
        <taxon>Dikarya</taxon>
        <taxon>Ascomycota</taxon>
        <taxon>Pezizomycotina</taxon>
        <taxon>Eurotiomycetes</taxon>
        <taxon>Eurotiomycetidae</taxon>
        <taxon>Eurotiales</taxon>
        <taxon>Aspergillaceae</taxon>
        <taxon>Aspergillus</taxon>
        <taxon>Aspergillus subgen. Circumdati</taxon>
    </lineage>
</organism>
<gene>
    <name evidence="2" type="ORF">BDV28DRAFT_128422</name>
</gene>
<dbReference type="AlphaFoldDB" id="A0A5N6ZDS5"/>
<feature type="transmembrane region" description="Helical" evidence="1">
    <location>
        <begin position="73"/>
        <end position="95"/>
    </location>
</feature>
<keyword evidence="3" id="KW-1185">Reference proteome</keyword>
<keyword evidence="1" id="KW-0472">Membrane</keyword>
<evidence type="ECO:0000256" key="1">
    <source>
        <dbReference type="SAM" id="Phobius"/>
    </source>
</evidence>
<dbReference type="EMBL" id="ML739048">
    <property type="protein sequence ID" value="KAE8355685.1"/>
    <property type="molecule type" value="Genomic_DNA"/>
</dbReference>
<evidence type="ECO:0000313" key="3">
    <source>
        <dbReference type="Proteomes" id="UP000327118"/>
    </source>
</evidence>
<keyword evidence="1" id="KW-0812">Transmembrane</keyword>
<accession>A0A5N6ZDS5</accession>
<name>A0A5N6ZDS5_9EURO</name>
<keyword evidence="1" id="KW-1133">Transmembrane helix</keyword>
<protein>
    <submittedName>
        <fullName evidence="2">Uncharacterized protein</fullName>
    </submittedName>
</protein>
<evidence type="ECO:0000313" key="2">
    <source>
        <dbReference type="EMBL" id="KAE8355685.1"/>
    </source>
</evidence>
<dbReference type="Proteomes" id="UP000327118">
    <property type="component" value="Unassembled WGS sequence"/>
</dbReference>
<sequence>MQKVFRICPVVIDADISHQKTSSARVSRNGYRKLPGNTTTDSRFSSMEQLILGVSVVFPLPYLEPSYPSHFCILWAIYRCLVLCYLFLLHSALLIH</sequence>